<accession>A0A1A8XNB3</accession>
<dbReference type="AlphaFoldDB" id="A0A1A8XNB3"/>
<sequence length="40" mass="4378">MLQFSQLGLSSSIVRLSYFSGGKACCLIVGFVEENILMVH</sequence>
<reference evidence="1 2" key="1">
    <citation type="submission" date="2016-06" db="EMBL/GenBank/DDBJ databases">
        <authorList>
            <person name="Kjaerup R.B."/>
            <person name="Dalgaard T.S."/>
            <person name="Juul-Madsen H.R."/>
        </authorList>
    </citation>
    <scope>NUCLEOTIDE SEQUENCE [LARGE SCALE GENOMIC DNA]</scope>
    <source>
        <strain evidence="1">2</strain>
    </source>
</reference>
<proteinExistence type="predicted"/>
<dbReference type="EMBL" id="FLQY01000062">
    <property type="protein sequence ID" value="SBT05438.1"/>
    <property type="molecule type" value="Genomic_DNA"/>
</dbReference>
<evidence type="ECO:0000313" key="2">
    <source>
        <dbReference type="Proteomes" id="UP000199600"/>
    </source>
</evidence>
<dbReference type="Proteomes" id="UP000199600">
    <property type="component" value="Unassembled WGS sequence"/>
</dbReference>
<name>A0A1A8XNB3_9RHOO</name>
<evidence type="ECO:0000313" key="1">
    <source>
        <dbReference type="EMBL" id="SBT05438.1"/>
    </source>
</evidence>
<gene>
    <name evidence="1" type="ORF">PROAA_1540012</name>
</gene>
<protein>
    <submittedName>
        <fullName evidence="1">Uncharacterized protein</fullName>
    </submittedName>
</protein>
<keyword evidence="2" id="KW-1185">Reference proteome</keyword>
<organism evidence="1 2">
    <name type="scientific">Candidatus Propionivibrio aalborgensis</name>
    <dbReference type="NCBI Taxonomy" id="1860101"/>
    <lineage>
        <taxon>Bacteria</taxon>
        <taxon>Pseudomonadati</taxon>
        <taxon>Pseudomonadota</taxon>
        <taxon>Betaproteobacteria</taxon>
        <taxon>Rhodocyclales</taxon>
        <taxon>Rhodocyclaceae</taxon>
        <taxon>Propionivibrio</taxon>
    </lineage>
</organism>